<evidence type="ECO:0000313" key="2">
    <source>
        <dbReference type="Proteomes" id="UP001497482"/>
    </source>
</evidence>
<name>A0AAV2KPA8_KNICA</name>
<sequence length="184" mass="19643">MAHSVPVLRSMASLYSDPDWSQSLGAHMASLVSAQNVGLDQTLSWVQDMAQREDFSLTDVWGALTSAGIMKQWDTRKLSGEAQRNASNPYPVYGAIEKRCFNQGPIQGTAVISHSVRDLRPGYVTQSLSDPVVCPCALSLCSLSLCSVTMLCPCALSLCSLSLCSVPVLSDPVLCPCALCPCAL</sequence>
<protein>
    <submittedName>
        <fullName evidence="1">Uncharacterized protein</fullName>
    </submittedName>
</protein>
<organism evidence="1 2">
    <name type="scientific">Knipowitschia caucasica</name>
    <name type="common">Caucasian dwarf goby</name>
    <name type="synonym">Pomatoschistus caucasicus</name>
    <dbReference type="NCBI Taxonomy" id="637954"/>
    <lineage>
        <taxon>Eukaryota</taxon>
        <taxon>Metazoa</taxon>
        <taxon>Chordata</taxon>
        <taxon>Craniata</taxon>
        <taxon>Vertebrata</taxon>
        <taxon>Euteleostomi</taxon>
        <taxon>Actinopterygii</taxon>
        <taxon>Neopterygii</taxon>
        <taxon>Teleostei</taxon>
        <taxon>Neoteleostei</taxon>
        <taxon>Acanthomorphata</taxon>
        <taxon>Gobiaria</taxon>
        <taxon>Gobiiformes</taxon>
        <taxon>Gobioidei</taxon>
        <taxon>Gobiidae</taxon>
        <taxon>Gobiinae</taxon>
        <taxon>Knipowitschia</taxon>
    </lineage>
</organism>
<gene>
    <name evidence="1" type="ORF">KC01_LOCUS18873</name>
</gene>
<dbReference type="AlphaFoldDB" id="A0AAV2KPA8"/>
<dbReference type="Gene3D" id="3.40.1090.10">
    <property type="entry name" value="Cytosolic phospholipase A2 catalytic domain"/>
    <property type="match status" value="1"/>
</dbReference>
<accession>A0AAV2KPA8</accession>
<dbReference type="SUPFAM" id="SSF52151">
    <property type="entry name" value="FabD/lysophospholipase-like"/>
    <property type="match status" value="1"/>
</dbReference>
<reference evidence="1 2" key="1">
    <citation type="submission" date="2024-04" db="EMBL/GenBank/DDBJ databases">
        <authorList>
            <person name="Waldvogel A.-M."/>
            <person name="Schoenle A."/>
        </authorList>
    </citation>
    <scope>NUCLEOTIDE SEQUENCE [LARGE SCALE GENOMIC DNA]</scope>
</reference>
<evidence type="ECO:0000313" key="1">
    <source>
        <dbReference type="EMBL" id="CAL1589227.1"/>
    </source>
</evidence>
<dbReference type="EMBL" id="OZ035840">
    <property type="protein sequence ID" value="CAL1589227.1"/>
    <property type="molecule type" value="Genomic_DNA"/>
</dbReference>
<keyword evidence="2" id="KW-1185">Reference proteome</keyword>
<dbReference type="Proteomes" id="UP001497482">
    <property type="component" value="Chromosome 18"/>
</dbReference>
<dbReference type="InterPro" id="IPR016035">
    <property type="entry name" value="Acyl_Trfase/lysoPLipase"/>
</dbReference>
<proteinExistence type="predicted"/>